<gene>
    <name evidence="2" type="ORF">M407DRAFT_82978</name>
</gene>
<reference evidence="2 3" key="1">
    <citation type="submission" date="2014-04" db="EMBL/GenBank/DDBJ databases">
        <authorList>
            <consortium name="DOE Joint Genome Institute"/>
            <person name="Kuo A."/>
            <person name="Girlanda M."/>
            <person name="Perotto S."/>
            <person name="Kohler A."/>
            <person name="Nagy L.G."/>
            <person name="Floudas D."/>
            <person name="Copeland A."/>
            <person name="Barry K.W."/>
            <person name="Cichocki N."/>
            <person name="Veneault-Fourrey C."/>
            <person name="LaButti K."/>
            <person name="Lindquist E.A."/>
            <person name="Lipzen A."/>
            <person name="Lundell T."/>
            <person name="Morin E."/>
            <person name="Murat C."/>
            <person name="Sun H."/>
            <person name="Tunlid A."/>
            <person name="Henrissat B."/>
            <person name="Grigoriev I.V."/>
            <person name="Hibbett D.S."/>
            <person name="Martin F."/>
            <person name="Nordberg H.P."/>
            <person name="Cantor M.N."/>
            <person name="Hua S.X."/>
        </authorList>
    </citation>
    <scope>NUCLEOTIDE SEQUENCE [LARGE SCALE GENOMIC DNA]</scope>
    <source>
        <strain evidence="2 3">MUT 4182</strain>
    </source>
</reference>
<dbReference type="InterPro" id="IPR040898">
    <property type="entry name" value="CxC6"/>
</dbReference>
<keyword evidence="3" id="KW-1185">Reference proteome</keyword>
<dbReference type="Pfam" id="PF18721">
    <property type="entry name" value="CxC6"/>
    <property type="match status" value="1"/>
</dbReference>
<dbReference type="EMBL" id="KN823230">
    <property type="protein sequence ID" value="KIO19284.1"/>
    <property type="molecule type" value="Genomic_DNA"/>
</dbReference>
<protein>
    <recommendedName>
        <fullName evidence="1">CxC6 like cysteine cluster associated with KDZ domain-containing protein</fullName>
    </recommendedName>
</protein>
<dbReference type="HOGENOM" id="CLU_004966_2_0_1"/>
<reference evidence="3" key="2">
    <citation type="submission" date="2015-01" db="EMBL/GenBank/DDBJ databases">
        <title>Evolutionary Origins and Diversification of the Mycorrhizal Mutualists.</title>
        <authorList>
            <consortium name="DOE Joint Genome Institute"/>
            <consortium name="Mycorrhizal Genomics Consortium"/>
            <person name="Kohler A."/>
            <person name="Kuo A."/>
            <person name="Nagy L.G."/>
            <person name="Floudas D."/>
            <person name="Copeland A."/>
            <person name="Barry K.W."/>
            <person name="Cichocki N."/>
            <person name="Veneault-Fourrey C."/>
            <person name="LaButti K."/>
            <person name="Lindquist E.A."/>
            <person name="Lipzen A."/>
            <person name="Lundell T."/>
            <person name="Morin E."/>
            <person name="Murat C."/>
            <person name="Riley R."/>
            <person name="Ohm R."/>
            <person name="Sun H."/>
            <person name="Tunlid A."/>
            <person name="Henrissat B."/>
            <person name="Grigoriev I.V."/>
            <person name="Hibbett D.S."/>
            <person name="Martin F."/>
        </authorList>
    </citation>
    <scope>NUCLEOTIDE SEQUENCE [LARGE SCALE GENOMIC DNA]</scope>
    <source>
        <strain evidence="3">MUT 4182</strain>
    </source>
</reference>
<dbReference type="STRING" id="1051891.A0A0C3Q748"/>
<sequence length="264" mass="30356">GFTRAAVMDGKTLVHRICRVDDCHEPLANYRDGIYCTVHLRLAHQCDDHRSEVPMHPQLPQGPNGEEGEAVIHHFRAGTIYCVQTVQWACGVPIGWGKCYKSESPSQVLRILNQIFSPNHSIIRPSFIFYDNACKLLAHIVTQDPNSPWLDTTRFLVDSWHYVNHRATDQLCREWCNPAPADGSQPDLVIKQTDSEGNIHTVRAYNTETAEQLNSWLTSFEAPLRQMTDWNFDFFMHVLMYLYLKSMVARLEEEYGSDDDNEDD</sequence>
<accession>A0A0C3Q748</accession>
<name>A0A0C3Q748_9AGAM</name>
<feature type="domain" description="CxC6 like cysteine cluster associated with KDZ" evidence="1">
    <location>
        <begin position="7"/>
        <end position="60"/>
    </location>
</feature>
<proteinExistence type="predicted"/>
<organism evidence="2 3">
    <name type="scientific">Tulasnella calospora MUT 4182</name>
    <dbReference type="NCBI Taxonomy" id="1051891"/>
    <lineage>
        <taxon>Eukaryota</taxon>
        <taxon>Fungi</taxon>
        <taxon>Dikarya</taxon>
        <taxon>Basidiomycota</taxon>
        <taxon>Agaricomycotina</taxon>
        <taxon>Agaricomycetes</taxon>
        <taxon>Cantharellales</taxon>
        <taxon>Tulasnellaceae</taxon>
        <taxon>Tulasnella</taxon>
    </lineage>
</organism>
<dbReference type="OrthoDB" id="2527272at2759"/>
<evidence type="ECO:0000259" key="1">
    <source>
        <dbReference type="Pfam" id="PF18721"/>
    </source>
</evidence>
<evidence type="ECO:0000313" key="2">
    <source>
        <dbReference type="EMBL" id="KIO19284.1"/>
    </source>
</evidence>
<evidence type="ECO:0000313" key="3">
    <source>
        <dbReference type="Proteomes" id="UP000054248"/>
    </source>
</evidence>
<dbReference type="Proteomes" id="UP000054248">
    <property type="component" value="Unassembled WGS sequence"/>
</dbReference>
<dbReference type="AlphaFoldDB" id="A0A0C3Q748"/>
<feature type="non-terminal residue" evidence="2">
    <location>
        <position position="1"/>
    </location>
</feature>